<feature type="region of interest" description="Disordered" evidence="1">
    <location>
        <begin position="45"/>
        <end position="103"/>
    </location>
</feature>
<name>A0A2P5F5C4_TREOI</name>
<evidence type="ECO:0000313" key="4">
    <source>
        <dbReference type="Proteomes" id="UP000237000"/>
    </source>
</evidence>
<keyword evidence="4" id="KW-1185">Reference proteome</keyword>
<accession>A0A2P5F5C4</accession>
<reference evidence="4" key="1">
    <citation type="submission" date="2016-06" db="EMBL/GenBank/DDBJ databases">
        <title>Parallel loss of symbiosis genes in relatives of nitrogen-fixing non-legume Parasponia.</title>
        <authorList>
            <person name="Van Velzen R."/>
            <person name="Holmer R."/>
            <person name="Bu F."/>
            <person name="Rutten L."/>
            <person name="Van Zeijl A."/>
            <person name="Liu W."/>
            <person name="Santuari L."/>
            <person name="Cao Q."/>
            <person name="Sharma T."/>
            <person name="Shen D."/>
            <person name="Roswanjaya Y."/>
            <person name="Wardhani T."/>
            <person name="Kalhor M.S."/>
            <person name="Jansen J."/>
            <person name="Van den Hoogen J."/>
            <person name="Gungor B."/>
            <person name="Hartog M."/>
            <person name="Hontelez J."/>
            <person name="Verver J."/>
            <person name="Yang W.-C."/>
            <person name="Schijlen E."/>
            <person name="Repin R."/>
            <person name="Schilthuizen M."/>
            <person name="Schranz E."/>
            <person name="Heidstra R."/>
            <person name="Miyata K."/>
            <person name="Fedorova E."/>
            <person name="Kohlen W."/>
            <person name="Bisseling T."/>
            <person name="Smit S."/>
            <person name="Geurts R."/>
        </authorList>
    </citation>
    <scope>NUCLEOTIDE SEQUENCE [LARGE SCALE GENOMIC DNA]</scope>
    <source>
        <strain evidence="4">cv. RG33-2</strain>
    </source>
</reference>
<evidence type="ECO:0000256" key="1">
    <source>
        <dbReference type="SAM" id="MobiDB-lite"/>
    </source>
</evidence>
<evidence type="ECO:0008006" key="5">
    <source>
        <dbReference type="Google" id="ProtNLM"/>
    </source>
</evidence>
<dbReference type="Proteomes" id="UP000237000">
    <property type="component" value="Unassembled WGS sequence"/>
</dbReference>
<comment type="caution">
    <text evidence="3">The sequence shown here is derived from an EMBL/GenBank/DDBJ whole genome shotgun (WGS) entry which is preliminary data.</text>
</comment>
<dbReference type="OrthoDB" id="1749752at2759"/>
<sequence>MLRLIPRILALMAVQRQIAASRSARPWIRVQQGVTGGVPMVTLTNPPSKSAHTPNFRASLGHLPEDEGLGVPPPGVAGLGVPRPGVPGLGVRPEPEHEPQPLTRAKKRMFSKRNRASEAEVFEAISQKQSLARVLVINT</sequence>
<dbReference type="InParanoid" id="A0A2P5F5C4"/>
<gene>
    <name evidence="3" type="ORF">TorRG33x02_112670</name>
</gene>
<feature type="signal peptide" evidence="2">
    <location>
        <begin position="1"/>
        <end position="20"/>
    </location>
</feature>
<protein>
    <recommendedName>
        <fullName evidence="5">Ribosomal protein</fullName>
    </recommendedName>
</protein>
<evidence type="ECO:0000256" key="2">
    <source>
        <dbReference type="SAM" id="SignalP"/>
    </source>
</evidence>
<proteinExistence type="predicted"/>
<organism evidence="3 4">
    <name type="scientific">Trema orientale</name>
    <name type="common">Charcoal tree</name>
    <name type="synonym">Celtis orientalis</name>
    <dbReference type="NCBI Taxonomy" id="63057"/>
    <lineage>
        <taxon>Eukaryota</taxon>
        <taxon>Viridiplantae</taxon>
        <taxon>Streptophyta</taxon>
        <taxon>Embryophyta</taxon>
        <taxon>Tracheophyta</taxon>
        <taxon>Spermatophyta</taxon>
        <taxon>Magnoliopsida</taxon>
        <taxon>eudicotyledons</taxon>
        <taxon>Gunneridae</taxon>
        <taxon>Pentapetalae</taxon>
        <taxon>rosids</taxon>
        <taxon>fabids</taxon>
        <taxon>Rosales</taxon>
        <taxon>Cannabaceae</taxon>
        <taxon>Trema</taxon>
    </lineage>
</organism>
<feature type="chain" id="PRO_5015157436" description="Ribosomal protein" evidence="2">
    <location>
        <begin position="21"/>
        <end position="139"/>
    </location>
</feature>
<dbReference type="AlphaFoldDB" id="A0A2P5F5C4"/>
<dbReference type="EMBL" id="JXTC01000061">
    <property type="protein sequence ID" value="PON92988.1"/>
    <property type="molecule type" value="Genomic_DNA"/>
</dbReference>
<keyword evidence="2" id="KW-0732">Signal</keyword>
<evidence type="ECO:0000313" key="3">
    <source>
        <dbReference type="EMBL" id="PON92988.1"/>
    </source>
</evidence>